<dbReference type="Gene3D" id="1.10.3720.10">
    <property type="entry name" value="MetI-like"/>
    <property type="match status" value="1"/>
</dbReference>
<protein>
    <submittedName>
        <fullName evidence="9">Carbohydrate ABC transporter permease</fullName>
    </submittedName>
</protein>
<keyword evidence="4 7" id="KW-0812">Transmembrane</keyword>
<evidence type="ECO:0000313" key="9">
    <source>
        <dbReference type="EMBL" id="MBD2845425.1"/>
    </source>
</evidence>
<feature type="transmembrane region" description="Helical" evidence="7">
    <location>
        <begin position="148"/>
        <end position="168"/>
    </location>
</feature>
<feature type="transmembrane region" description="Helical" evidence="7">
    <location>
        <begin position="78"/>
        <end position="104"/>
    </location>
</feature>
<dbReference type="EMBL" id="JACXIZ010000015">
    <property type="protein sequence ID" value="MBD2845425.1"/>
    <property type="molecule type" value="Genomic_DNA"/>
</dbReference>
<organism evidence="9 10">
    <name type="scientific">Paenibacillus sabuli</name>
    <dbReference type="NCBI Taxonomy" id="2772509"/>
    <lineage>
        <taxon>Bacteria</taxon>
        <taxon>Bacillati</taxon>
        <taxon>Bacillota</taxon>
        <taxon>Bacilli</taxon>
        <taxon>Bacillales</taxon>
        <taxon>Paenibacillaceae</taxon>
        <taxon>Paenibacillus</taxon>
    </lineage>
</organism>
<dbReference type="InterPro" id="IPR000515">
    <property type="entry name" value="MetI-like"/>
</dbReference>
<keyword evidence="5 7" id="KW-1133">Transmembrane helix</keyword>
<comment type="caution">
    <text evidence="9">The sequence shown here is derived from an EMBL/GenBank/DDBJ whole genome shotgun (WGS) entry which is preliminary data.</text>
</comment>
<dbReference type="PROSITE" id="PS50928">
    <property type="entry name" value="ABC_TM1"/>
    <property type="match status" value="1"/>
</dbReference>
<reference evidence="9" key="1">
    <citation type="submission" date="2020-09" db="EMBL/GenBank/DDBJ databases">
        <title>A novel bacterium of genus Paenibacillus, isolated from South China Sea.</title>
        <authorList>
            <person name="Huang H."/>
            <person name="Mo K."/>
            <person name="Hu Y."/>
        </authorList>
    </citation>
    <scope>NUCLEOTIDE SEQUENCE</scope>
    <source>
        <strain evidence="9">IB182496</strain>
    </source>
</reference>
<dbReference type="Pfam" id="PF00528">
    <property type="entry name" value="BPD_transp_1"/>
    <property type="match status" value="1"/>
</dbReference>
<dbReference type="GO" id="GO:0005886">
    <property type="term" value="C:plasma membrane"/>
    <property type="evidence" value="ECO:0007669"/>
    <property type="project" value="UniProtKB-SubCell"/>
</dbReference>
<evidence type="ECO:0000256" key="6">
    <source>
        <dbReference type="ARBA" id="ARBA00023136"/>
    </source>
</evidence>
<keyword evidence="6 7" id="KW-0472">Membrane</keyword>
<dbReference type="PANTHER" id="PTHR43744">
    <property type="entry name" value="ABC TRANSPORTER PERMEASE PROTEIN MG189-RELATED-RELATED"/>
    <property type="match status" value="1"/>
</dbReference>
<feature type="domain" description="ABC transmembrane type-1" evidence="8">
    <location>
        <begin position="79"/>
        <end position="265"/>
    </location>
</feature>
<evidence type="ECO:0000256" key="2">
    <source>
        <dbReference type="ARBA" id="ARBA00022448"/>
    </source>
</evidence>
<evidence type="ECO:0000259" key="8">
    <source>
        <dbReference type="PROSITE" id="PS50928"/>
    </source>
</evidence>
<evidence type="ECO:0000256" key="7">
    <source>
        <dbReference type="RuleBase" id="RU363032"/>
    </source>
</evidence>
<evidence type="ECO:0000256" key="4">
    <source>
        <dbReference type="ARBA" id="ARBA00022692"/>
    </source>
</evidence>
<dbReference type="SUPFAM" id="SSF161098">
    <property type="entry name" value="MetI-like"/>
    <property type="match status" value="1"/>
</dbReference>
<gene>
    <name evidence="9" type="ORF">IDH44_09505</name>
</gene>
<feature type="transmembrane region" description="Helical" evidence="7">
    <location>
        <begin position="245"/>
        <end position="265"/>
    </location>
</feature>
<feature type="transmembrane region" description="Helical" evidence="7">
    <location>
        <begin position="189"/>
        <end position="211"/>
    </location>
</feature>
<dbReference type="InterPro" id="IPR035906">
    <property type="entry name" value="MetI-like_sf"/>
</dbReference>
<keyword evidence="2 7" id="KW-0813">Transport</keyword>
<feature type="transmembrane region" description="Helical" evidence="7">
    <location>
        <begin position="116"/>
        <end position="136"/>
    </location>
</feature>
<evidence type="ECO:0000256" key="5">
    <source>
        <dbReference type="ARBA" id="ARBA00022989"/>
    </source>
</evidence>
<dbReference type="GO" id="GO:0055085">
    <property type="term" value="P:transmembrane transport"/>
    <property type="evidence" value="ECO:0007669"/>
    <property type="project" value="InterPro"/>
</dbReference>
<keyword evidence="3" id="KW-1003">Cell membrane</keyword>
<comment type="similarity">
    <text evidence="7">Belongs to the binding-protein-dependent transport system permease family.</text>
</comment>
<accession>A0A927BTK1</accession>
<dbReference type="PANTHER" id="PTHR43744:SF12">
    <property type="entry name" value="ABC TRANSPORTER PERMEASE PROTEIN MG189-RELATED"/>
    <property type="match status" value="1"/>
</dbReference>
<evidence type="ECO:0000313" key="10">
    <source>
        <dbReference type="Proteomes" id="UP000621560"/>
    </source>
</evidence>
<keyword evidence="10" id="KW-1185">Reference proteome</keyword>
<feature type="transmembrane region" description="Helical" evidence="7">
    <location>
        <begin position="7"/>
        <end position="27"/>
    </location>
</feature>
<dbReference type="Proteomes" id="UP000621560">
    <property type="component" value="Unassembled WGS sequence"/>
</dbReference>
<proteinExistence type="inferred from homology"/>
<comment type="subcellular location">
    <subcellularLocation>
        <location evidence="1 7">Cell membrane</location>
        <topology evidence="1 7">Multi-pass membrane protein</topology>
    </subcellularLocation>
</comment>
<evidence type="ECO:0000256" key="3">
    <source>
        <dbReference type="ARBA" id="ARBA00022475"/>
    </source>
</evidence>
<dbReference type="RefSeq" id="WP_190917020.1">
    <property type="nucleotide sequence ID" value="NZ_JACXIZ010000015.1"/>
</dbReference>
<evidence type="ECO:0000256" key="1">
    <source>
        <dbReference type="ARBA" id="ARBA00004651"/>
    </source>
</evidence>
<dbReference type="CDD" id="cd06261">
    <property type="entry name" value="TM_PBP2"/>
    <property type="match status" value="1"/>
</dbReference>
<sequence>MRRRISTFILVAIVGTAALIMLLPLLLTISHSFMSESEIAFNYSTDSDTLMQVKWIPDRVSLDQYRILLLERLPFLLMFWNSVALVVPIVLGQTAIATMAAYALSQFRFRGRDSIFLMYLITMLMPFQVTLVPNYLAMEWLGLLDSRASIVLPGIFSAFGVFLVRQFMIGIPRAYTEAAKMDGAGYGTIFFRIIVAMTRPGLAALFILVFVDYWNMVEQPIVFLHDAYKQPLSVFLSRVNADERGLAFAAAVLYMLPALFVFFYAENDLIQGIQLSGVKG</sequence>
<dbReference type="AlphaFoldDB" id="A0A927BTK1"/>
<name>A0A927BTK1_9BACL</name>